<dbReference type="InterPro" id="IPR019039">
    <property type="entry name" value="T4-Rnl1-like_N"/>
</dbReference>
<evidence type="ECO:0000313" key="2">
    <source>
        <dbReference type="EMBL" id="MRX72789.1"/>
    </source>
</evidence>
<dbReference type="RefSeq" id="WP_154307945.1">
    <property type="nucleotide sequence ID" value="NZ_WKKI01000021.1"/>
</dbReference>
<dbReference type="AlphaFoldDB" id="A0A7X2J042"/>
<evidence type="ECO:0000313" key="3">
    <source>
        <dbReference type="Proteomes" id="UP000448867"/>
    </source>
</evidence>
<dbReference type="OrthoDB" id="9805698at2"/>
<accession>A0A7X2J042</accession>
<organism evidence="2 3">
    <name type="scientific">Metabacillus lacus</name>
    <dbReference type="NCBI Taxonomy" id="1983721"/>
    <lineage>
        <taxon>Bacteria</taxon>
        <taxon>Bacillati</taxon>
        <taxon>Bacillota</taxon>
        <taxon>Bacilli</taxon>
        <taxon>Bacillales</taxon>
        <taxon>Bacillaceae</taxon>
        <taxon>Metabacillus</taxon>
    </lineage>
</organism>
<dbReference type="Pfam" id="PF09511">
    <property type="entry name" value="RNA_lig_T4_1"/>
    <property type="match status" value="1"/>
</dbReference>
<dbReference type="Proteomes" id="UP000448867">
    <property type="component" value="Unassembled WGS sequence"/>
</dbReference>
<keyword evidence="3" id="KW-1185">Reference proteome</keyword>
<proteinExistence type="predicted"/>
<feature type="domain" description="T4 RNA ligase 1-like N-terminal" evidence="1">
    <location>
        <begin position="48"/>
        <end position="232"/>
    </location>
</feature>
<evidence type="ECO:0000259" key="1">
    <source>
        <dbReference type="Pfam" id="PF09511"/>
    </source>
</evidence>
<protein>
    <recommendedName>
        <fullName evidence="1">T4 RNA ligase 1-like N-terminal domain-containing protein</fullName>
    </recommendedName>
</protein>
<gene>
    <name evidence="2" type="ORF">GJU40_11595</name>
</gene>
<comment type="caution">
    <text evidence="2">The sequence shown here is derived from an EMBL/GenBank/DDBJ whole genome shotgun (WGS) entry which is preliminary data.</text>
</comment>
<name>A0A7X2J042_9BACI</name>
<dbReference type="EMBL" id="WKKI01000021">
    <property type="protein sequence ID" value="MRX72789.1"/>
    <property type="molecule type" value="Genomic_DNA"/>
</dbReference>
<sequence length="354" mass="41408">MFTKEQYMLEVENKFITKRSHPEHPHIIILNYTENATYEKRWNDITLNCRGLILNEITGEIVARPFPKFFNFGELPELEHDIPFHESPEFTIKHDGSLGICYRIDNKLYWSTRGSFESEQAKAAQAIWDSRYSSVTIPSELTLLVEIIDPSTRVVVDYEGVSDFIIIGAINRFTGHDYHYNELKQLGDLLGMKVTEQIQLTVEEALQLKETIHHNSEGWVLRWSNGRRLKVKGNNYLDIHRIAYGLSQKIKTQYWAEGEIEELIVKMPEEFRKEIELFQSTLDHQLAVLAEEVENQLTLAKDNSSDRKSFAIYVNREVPQELKYLLFKSLDGKLQENMLREHIYKNYLSYLGEA</sequence>
<reference evidence="2 3" key="1">
    <citation type="submission" date="2019-11" db="EMBL/GenBank/DDBJ databases">
        <title>Bacillus lacus genome.</title>
        <authorList>
            <person name="Allen C.J."/>
            <person name="Newman J.D."/>
        </authorList>
    </citation>
    <scope>NUCLEOTIDE SEQUENCE [LARGE SCALE GENOMIC DNA]</scope>
    <source>
        <strain evidence="2 3">KCTC 33946</strain>
    </source>
</reference>